<evidence type="ECO:0000256" key="1">
    <source>
        <dbReference type="SAM" id="Coils"/>
    </source>
</evidence>
<keyword evidence="3" id="KW-1185">Reference proteome</keyword>
<organism evidence="2 3">
    <name type="scientific">Dysgonomonas macrotermitis</name>
    <dbReference type="NCBI Taxonomy" id="1346286"/>
    <lineage>
        <taxon>Bacteria</taxon>
        <taxon>Pseudomonadati</taxon>
        <taxon>Bacteroidota</taxon>
        <taxon>Bacteroidia</taxon>
        <taxon>Bacteroidales</taxon>
        <taxon>Dysgonomonadaceae</taxon>
        <taxon>Dysgonomonas</taxon>
    </lineage>
</organism>
<evidence type="ECO:0000313" key="3">
    <source>
        <dbReference type="Proteomes" id="UP000184480"/>
    </source>
</evidence>
<reference evidence="3" key="1">
    <citation type="submission" date="2016-11" db="EMBL/GenBank/DDBJ databases">
        <authorList>
            <person name="Varghese N."/>
            <person name="Submissions S."/>
        </authorList>
    </citation>
    <scope>NUCLEOTIDE SEQUENCE [LARGE SCALE GENOMIC DNA]</scope>
    <source>
        <strain evidence="3">DSM 27370</strain>
    </source>
</reference>
<sequence>MITIELLAEKLGETLWIKGSIKRIYLNDAGWNTKKMSTKTYIWQNENGDFKVSCRIECPSQPLSWIKSQEEEVINNVLSSIEEALQEIETFEILAENAKSDLEASPNIEIPEMVTLSSTAVIATGKQINDSGLFKHLNPSDEQIFLWIKDENITSKGYSWMPIVQVYKGNDSHTHKIGEFYLTLPVTEKKDDYAFEKYISRNCQIDRLLEPTIDMKNIYGN</sequence>
<dbReference type="STRING" id="1346286.SAMN05444362_10711"/>
<protein>
    <submittedName>
        <fullName evidence="2">Uncharacterized protein</fullName>
    </submittedName>
</protein>
<gene>
    <name evidence="2" type="ORF">SAMN05444362_10711</name>
</gene>
<dbReference type="AlphaFoldDB" id="A0A1M5C356"/>
<dbReference type="Proteomes" id="UP000184480">
    <property type="component" value="Unassembled WGS sequence"/>
</dbReference>
<name>A0A1M5C356_9BACT</name>
<dbReference type="EMBL" id="FQUC01000007">
    <property type="protein sequence ID" value="SHF49110.1"/>
    <property type="molecule type" value="Genomic_DNA"/>
</dbReference>
<feature type="coiled-coil region" evidence="1">
    <location>
        <begin position="67"/>
        <end position="101"/>
    </location>
</feature>
<keyword evidence="1" id="KW-0175">Coiled coil</keyword>
<dbReference type="RefSeq" id="WP_062179240.1">
    <property type="nucleotide sequence ID" value="NZ_BBXL01000007.1"/>
</dbReference>
<accession>A0A1M5C356</accession>
<evidence type="ECO:0000313" key="2">
    <source>
        <dbReference type="EMBL" id="SHF49110.1"/>
    </source>
</evidence>
<proteinExistence type="predicted"/>